<reference evidence="1 2" key="1">
    <citation type="journal article" date="2019" name="Sci. Rep.">
        <title>Orb-weaving spider Araneus ventricosus genome elucidates the spidroin gene catalogue.</title>
        <authorList>
            <person name="Kono N."/>
            <person name="Nakamura H."/>
            <person name="Ohtoshi R."/>
            <person name="Moran D.A.P."/>
            <person name="Shinohara A."/>
            <person name="Yoshida Y."/>
            <person name="Fujiwara M."/>
            <person name="Mori M."/>
            <person name="Tomita M."/>
            <person name="Arakawa K."/>
        </authorList>
    </citation>
    <scope>NUCLEOTIDE SEQUENCE [LARGE SCALE GENOMIC DNA]</scope>
</reference>
<evidence type="ECO:0000313" key="2">
    <source>
        <dbReference type="Proteomes" id="UP000499080"/>
    </source>
</evidence>
<evidence type="ECO:0000313" key="1">
    <source>
        <dbReference type="EMBL" id="GBN78088.1"/>
    </source>
</evidence>
<dbReference type="Proteomes" id="UP000499080">
    <property type="component" value="Unassembled WGS sequence"/>
</dbReference>
<comment type="caution">
    <text evidence="1">The sequence shown here is derived from an EMBL/GenBank/DDBJ whole genome shotgun (WGS) entry which is preliminary data.</text>
</comment>
<keyword evidence="2" id="KW-1185">Reference proteome</keyword>
<organism evidence="1 2">
    <name type="scientific">Araneus ventricosus</name>
    <name type="common">Orbweaver spider</name>
    <name type="synonym">Epeira ventricosa</name>
    <dbReference type="NCBI Taxonomy" id="182803"/>
    <lineage>
        <taxon>Eukaryota</taxon>
        <taxon>Metazoa</taxon>
        <taxon>Ecdysozoa</taxon>
        <taxon>Arthropoda</taxon>
        <taxon>Chelicerata</taxon>
        <taxon>Arachnida</taxon>
        <taxon>Araneae</taxon>
        <taxon>Araneomorphae</taxon>
        <taxon>Entelegynae</taxon>
        <taxon>Araneoidea</taxon>
        <taxon>Araneidae</taxon>
        <taxon>Araneus</taxon>
    </lineage>
</organism>
<dbReference type="AlphaFoldDB" id="A0A4Y2RQW4"/>
<accession>A0A4Y2RQW4</accession>
<sequence length="89" mass="10499">MWAWLRAKRDSDQTQLIEFTPSTRAFFVRVAPPEEFWELLRIRRVAAVNAVFERGSEFPLSLKERLGRSRILRSLYSNGLSDIFILLRT</sequence>
<proteinExistence type="predicted"/>
<dbReference type="EMBL" id="BGPR01018035">
    <property type="protein sequence ID" value="GBN78088.1"/>
    <property type="molecule type" value="Genomic_DNA"/>
</dbReference>
<gene>
    <name evidence="1" type="ORF">AVEN_55803_1</name>
</gene>
<name>A0A4Y2RQW4_ARAVE</name>
<protein>
    <submittedName>
        <fullName evidence="1">Uncharacterized protein</fullName>
    </submittedName>
</protein>